<comment type="similarity">
    <text evidence="1 2">Belongs to the RTX toxin acyltransferase family.</text>
</comment>
<comment type="function">
    <text evidence="2">Involved in fatty acylation of protoxin at internal lysine residues, thereby converting it to the active toxin.</text>
</comment>
<evidence type="ECO:0000256" key="1">
    <source>
        <dbReference type="ARBA" id="ARBA00005686"/>
    </source>
</evidence>
<keyword evidence="2" id="KW-0204">Cytolysis</keyword>
<evidence type="ECO:0000313" key="3">
    <source>
        <dbReference type="EMBL" id="SHJ20324.1"/>
    </source>
</evidence>
<protein>
    <recommendedName>
        <fullName evidence="2">RTX toxin-activating lysine-acyltransferase</fullName>
        <ecNumber evidence="2">2.3.1.-</ecNumber>
    </recommendedName>
</protein>
<keyword evidence="4" id="KW-1185">Reference proteome</keyword>
<dbReference type="InterPro" id="IPR003996">
    <property type="entry name" value="RTX_toxin-activating_protC_bac"/>
</dbReference>
<reference evidence="3 4" key="1">
    <citation type="submission" date="2016-11" db="EMBL/GenBank/DDBJ databases">
        <authorList>
            <person name="Varghese N."/>
            <person name="Submissions S."/>
        </authorList>
    </citation>
    <scope>NUCLEOTIDE SEQUENCE [LARGE SCALE GENOMIC DNA]</scope>
    <source>
        <strain evidence="3 4">DSM 21988</strain>
    </source>
</reference>
<organism evidence="3 4">
    <name type="scientific">Aureimonas altamirensis DSM 21988</name>
    <dbReference type="NCBI Taxonomy" id="1121026"/>
    <lineage>
        <taxon>Bacteria</taxon>
        <taxon>Pseudomonadati</taxon>
        <taxon>Pseudomonadota</taxon>
        <taxon>Alphaproteobacteria</taxon>
        <taxon>Hyphomicrobiales</taxon>
        <taxon>Aurantimonadaceae</taxon>
        <taxon>Aureimonas</taxon>
    </lineage>
</organism>
<keyword evidence="2" id="KW-0963">Cytoplasm</keyword>
<accession>A0ABY1II40</accession>
<dbReference type="EMBL" id="FQZC01000002">
    <property type="protein sequence ID" value="SHJ20324.1"/>
    <property type="molecule type" value="Genomic_DNA"/>
</dbReference>
<sequence length="193" mass="22286">MSPSAGEGQCRVRAPGKDMSEAEAASIFGYVTWLWLRCPLHCKWPVWLLNEHVLPGIRAGSFALFEDEHRPLGFLSWASLSPEAERRYLKNPNSLSQEDWSSGDRVWIVDCVAPFGHFPSMYRYIRSHFRQTHIVVRALRLHAGEETAKVVEYFNPDSPEVLRRHNRKDFLQNYEAAFGPRDHLVESGMLRFS</sequence>
<name>A0ABY1II40_9HYPH</name>
<evidence type="ECO:0000313" key="4">
    <source>
        <dbReference type="Proteomes" id="UP000184290"/>
    </source>
</evidence>
<dbReference type="Pfam" id="PF02794">
    <property type="entry name" value="HlyC"/>
    <property type="match status" value="1"/>
</dbReference>
<dbReference type="RefSeq" id="WP_159439800.1">
    <property type="nucleotide sequence ID" value="NZ_FQZC01000002.1"/>
</dbReference>
<keyword evidence="2" id="KW-0808">Transferase</keyword>
<comment type="caution">
    <text evidence="3">The sequence shown here is derived from an EMBL/GenBank/DDBJ whole genome shotgun (WGS) entry which is preliminary data.</text>
</comment>
<keyword evidence="2" id="KW-0012">Acyltransferase</keyword>
<proteinExistence type="inferred from homology"/>
<dbReference type="PRINTS" id="PR01489">
    <property type="entry name" value="RTXTOXINC"/>
</dbReference>
<comment type="subcellular location">
    <subcellularLocation>
        <location evidence="2">Cytoplasm</location>
    </subcellularLocation>
</comment>
<gene>
    <name evidence="3" type="ORF">SAMN02745911_2008</name>
</gene>
<dbReference type="Proteomes" id="UP000184290">
    <property type="component" value="Unassembled WGS sequence"/>
</dbReference>
<dbReference type="EC" id="2.3.1.-" evidence="2"/>
<evidence type="ECO:0000256" key="2">
    <source>
        <dbReference type="RuleBase" id="RU368102"/>
    </source>
</evidence>